<reference evidence="2" key="2">
    <citation type="submission" date="2021-04" db="EMBL/GenBank/DDBJ databases">
        <authorList>
            <person name="Gilroy R."/>
        </authorList>
    </citation>
    <scope>NUCLEOTIDE SEQUENCE</scope>
    <source>
        <strain evidence="2">ChiHejej3B27-3195</strain>
    </source>
</reference>
<dbReference type="Gene3D" id="3.20.20.190">
    <property type="entry name" value="Phosphatidylinositol (PI) phosphodiesterase"/>
    <property type="match status" value="1"/>
</dbReference>
<dbReference type="Proteomes" id="UP000824151">
    <property type="component" value="Unassembled WGS sequence"/>
</dbReference>
<proteinExistence type="predicted"/>
<dbReference type="EMBL" id="DXGD01000130">
    <property type="protein sequence ID" value="HIW99203.1"/>
    <property type="molecule type" value="Genomic_DNA"/>
</dbReference>
<dbReference type="PANTHER" id="PTHR46211">
    <property type="entry name" value="GLYCEROPHOSPHORYL DIESTER PHOSPHODIESTERASE"/>
    <property type="match status" value="1"/>
</dbReference>
<dbReference type="GO" id="GO:0008081">
    <property type="term" value="F:phosphoric diester hydrolase activity"/>
    <property type="evidence" value="ECO:0007669"/>
    <property type="project" value="InterPro"/>
</dbReference>
<dbReference type="PANTHER" id="PTHR46211:SF13">
    <property type="entry name" value="GLYCEROPHOSPHODIESTER PHOSPHODIESTERASE 1-RELATED"/>
    <property type="match status" value="1"/>
</dbReference>
<accession>A0A9D1US09</accession>
<protein>
    <submittedName>
        <fullName evidence="2">Glycerophosphodiester phosphodiesterase</fullName>
    </submittedName>
</protein>
<dbReference type="SUPFAM" id="SSF51695">
    <property type="entry name" value="PLC-like phosphodiesterases"/>
    <property type="match status" value="1"/>
</dbReference>
<gene>
    <name evidence="2" type="ORF">H9871_03575</name>
</gene>
<dbReference type="PROSITE" id="PS51704">
    <property type="entry name" value="GP_PDE"/>
    <property type="match status" value="1"/>
</dbReference>
<dbReference type="InterPro" id="IPR030395">
    <property type="entry name" value="GP_PDE_dom"/>
</dbReference>
<evidence type="ECO:0000259" key="1">
    <source>
        <dbReference type="PROSITE" id="PS51704"/>
    </source>
</evidence>
<evidence type="ECO:0000313" key="3">
    <source>
        <dbReference type="Proteomes" id="UP000824151"/>
    </source>
</evidence>
<name>A0A9D1US09_9MICC</name>
<dbReference type="GO" id="GO:0006629">
    <property type="term" value="P:lipid metabolic process"/>
    <property type="evidence" value="ECO:0007669"/>
    <property type="project" value="InterPro"/>
</dbReference>
<dbReference type="Pfam" id="PF03009">
    <property type="entry name" value="GDPD"/>
    <property type="match status" value="1"/>
</dbReference>
<organism evidence="2 3">
    <name type="scientific">Candidatus Nesterenkonia stercoripullorum</name>
    <dbReference type="NCBI Taxonomy" id="2838701"/>
    <lineage>
        <taxon>Bacteria</taxon>
        <taxon>Bacillati</taxon>
        <taxon>Actinomycetota</taxon>
        <taxon>Actinomycetes</taxon>
        <taxon>Micrococcales</taxon>
        <taxon>Micrococcaceae</taxon>
        <taxon>Nesterenkonia</taxon>
    </lineage>
</organism>
<evidence type="ECO:0000313" key="2">
    <source>
        <dbReference type="EMBL" id="HIW99203.1"/>
    </source>
</evidence>
<reference evidence="2" key="1">
    <citation type="journal article" date="2021" name="PeerJ">
        <title>Extensive microbial diversity within the chicken gut microbiome revealed by metagenomics and culture.</title>
        <authorList>
            <person name="Gilroy R."/>
            <person name="Ravi A."/>
            <person name="Getino M."/>
            <person name="Pursley I."/>
            <person name="Horton D.L."/>
            <person name="Alikhan N.F."/>
            <person name="Baker D."/>
            <person name="Gharbi K."/>
            <person name="Hall N."/>
            <person name="Watson M."/>
            <person name="Adriaenssens E.M."/>
            <person name="Foster-Nyarko E."/>
            <person name="Jarju S."/>
            <person name="Secka A."/>
            <person name="Antonio M."/>
            <person name="Oren A."/>
            <person name="Chaudhuri R.R."/>
            <person name="La Ragione R."/>
            <person name="Hildebrand F."/>
            <person name="Pallen M.J."/>
        </authorList>
    </citation>
    <scope>NUCLEOTIDE SEQUENCE</scope>
    <source>
        <strain evidence="2">ChiHejej3B27-3195</strain>
    </source>
</reference>
<sequence>MGPVNTGDRPQVVAHRGASAQYAENTRAAFLHAIAEGADAVEVDVHLSADRQLVCAHNFTVDKTSDGSGEIAEMSLNALRALDVHSWKNPELPEGYGSSAQQLITLPELLDIVIGADRGVDIALEMKHPSAFGHELDDAVLDLLTTRGWDPKDSSIRDTSSGEAITVTLMSFSPAALEHVLVRFPQLPPRHLCALFQRGQMEALYLVDDGRVGVAGPSQAYVRHHRWKVRRWLRHGIELNVWTVDEPEDVRYVVEVGARRITTNRPGAVRRLLESAEFSGAGTL</sequence>
<feature type="domain" description="GP-PDE" evidence="1">
    <location>
        <begin position="10"/>
        <end position="273"/>
    </location>
</feature>
<dbReference type="AlphaFoldDB" id="A0A9D1US09"/>
<comment type="caution">
    <text evidence="2">The sequence shown here is derived from an EMBL/GenBank/DDBJ whole genome shotgun (WGS) entry which is preliminary data.</text>
</comment>
<dbReference type="InterPro" id="IPR017946">
    <property type="entry name" value="PLC-like_Pdiesterase_TIM-brl"/>
</dbReference>